<sequence length="67" mass="6612">MAGLMNTVSRLAGTAGSVSRRRGTGTPAAGGMGRRRTGMGAGMGSPTTRGSAAGAAGGLLSRFMKRR</sequence>
<evidence type="ECO:0000256" key="1">
    <source>
        <dbReference type="SAM" id="MobiDB-lite"/>
    </source>
</evidence>
<reference evidence="2" key="1">
    <citation type="submission" date="2020-02" db="EMBL/GenBank/DDBJ databases">
        <authorList>
            <person name="Meier V. D."/>
        </authorList>
    </citation>
    <scope>NUCLEOTIDE SEQUENCE</scope>
    <source>
        <strain evidence="2">AVDCRST_MAG47</strain>
    </source>
</reference>
<protein>
    <submittedName>
        <fullName evidence="2">Uncharacterized protein</fullName>
    </submittedName>
</protein>
<dbReference type="AlphaFoldDB" id="A0A6J4MQL6"/>
<proteinExistence type="predicted"/>
<accession>A0A6J4MQL6</accession>
<gene>
    <name evidence="2" type="ORF">AVDCRST_MAG47-617</name>
</gene>
<organism evidence="2">
    <name type="scientific">uncultured Nocardioidaceae bacterium</name>
    <dbReference type="NCBI Taxonomy" id="253824"/>
    <lineage>
        <taxon>Bacteria</taxon>
        <taxon>Bacillati</taxon>
        <taxon>Actinomycetota</taxon>
        <taxon>Actinomycetes</taxon>
        <taxon>Propionibacteriales</taxon>
        <taxon>Nocardioidaceae</taxon>
        <taxon>environmental samples</taxon>
    </lineage>
</organism>
<dbReference type="EMBL" id="CADCUK010000043">
    <property type="protein sequence ID" value="CAA9366254.1"/>
    <property type="molecule type" value="Genomic_DNA"/>
</dbReference>
<name>A0A6J4MQL6_9ACTN</name>
<feature type="compositionally biased region" description="Low complexity" evidence="1">
    <location>
        <begin position="50"/>
        <end position="61"/>
    </location>
</feature>
<evidence type="ECO:0000313" key="2">
    <source>
        <dbReference type="EMBL" id="CAA9366254.1"/>
    </source>
</evidence>
<feature type="region of interest" description="Disordered" evidence="1">
    <location>
        <begin position="1"/>
        <end position="67"/>
    </location>
</feature>